<dbReference type="EMBL" id="FOKA01000001">
    <property type="protein sequence ID" value="SFA70144.1"/>
    <property type="molecule type" value="Genomic_DNA"/>
</dbReference>
<dbReference type="OrthoDB" id="3217742at2"/>
<comment type="subcellular location">
    <subcellularLocation>
        <location evidence="1">Cell membrane</location>
        <topology evidence="1">Multi-pass membrane protein</topology>
    </subcellularLocation>
</comment>
<evidence type="ECO:0000313" key="9">
    <source>
        <dbReference type="Proteomes" id="UP000199012"/>
    </source>
</evidence>
<dbReference type="AlphaFoldDB" id="A0A1I0V1E5"/>
<evidence type="ECO:0000313" key="8">
    <source>
        <dbReference type="EMBL" id="SFA70144.1"/>
    </source>
</evidence>
<keyword evidence="3 6" id="KW-0812">Transmembrane</keyword>
<name>A0A1I0V1E5_9CELL</name>
<evidence type="ECO:0000259" key="7">
    <source>
        <dbReference type="Pfam" id="PF00482"/>
    </source>
</evidence>
<keyword evidence="4 6" id="KW-1133">Transmembrane helix</keyword>
<dbReference type="InterPro" id="IPR018076">
    <property type="entry name" value="T2SS_GspF_dom"/>
</dbReference>
<evidence type="ECO:0000256" key="4">
    <source>
        <dbReference type="ARBA" id="ARBA00022989"/>
    </source>
</evidence>
<dbReference type="Proteomes" id="UP000199012">
    <property type="component" value="Unassembled WGS sequence"/>
</dbReference>
<organism evidence="8 9">
    <name type="scientific">Cellulomonas marina</name>
    <dbReference type="NCBI Taxonomy" id="988821"/>
    <lineage>
        <taxon>Bacteria</taxon>
        <taxon>Bacillati</taxon>
        <taxon>Actinomycetota</taxon>
        <taxon>Actinomycetes</taxon>
        <taxon>Micrococcales</taxon>
        <taxon>Cellulomonadaceae</taxon>
        <taxon>Cellulomonas</taxon>
    </lineage>
</organism>
<dbReference type="Pfam" id="PF00482">
    <property type="entry name" value="T2SSF"/>
    <property type="match status" value="1"/>
</dbReference>
<dbReference type="RefSeq" id="WP_090029780.1">
    <property type="nucleotide sequence ID" value="NZ_BONM01000005.1"/>
</dbReference>
<dbReference type="GO" id="GO:0005886">
    <property type="term" value="C:plasma membrane"/>
    <property type="evidence" value="ECO:0007669"/>
    <property type="project" value="UniProtKB-SubCell"/>
</dbReference>
<feature type="domain" description="Type II secretion system protein GspF" evidence="7">
    <location>
        <begin position="114"/>
        <end position="238"/>
    </location>
</feature>
<dbReference type="STRING" id="988821.SAMN05421867_10189"/>
<accession>A0A1I0V1E5</accession>
<evidence type="ECO:0000256" key="3">
    <source>
        <dbReference type="ARBA" id="ARBA00022692"/>
    </source>
</evidence>
<evidence type="ECO:0000256" key="5">
    <source>
        <dbReference type="ARBA" id="ARBA00023136"/>
    </source>
</evidence>
<protein>
    <submittedName>
        <fullName evidence="8">Tight adherence protein B</fullName>
    </submittedName>
</protein>
<evidence type="ECO:0000256" key="1">
    <source>
        <dbReference type="ARBA" id="ARBA00004651"/>
    </source>
</evidence>
<keyword evidence="5 6" id="KW-0472">Membrane</keyword>
<sequence>MGVLTGLLLGAGLACVWSSLWVRPARAVRHDGVPARWQDALVQAGMAGVRPGHVAAAGAVLGLVTALVVLAAVRVPAVAACFGAFAAAVPVLVVQGRARRRRTRVRALWPDVVDHLASAVRAGMTVPEALAQVGERGPAELRAPFVAFAEDHRATGRFTESLDALKARLADPVADRIVEALRLTRDVGGTDLGRLLRTLSAFLRDDLRTRGELEARQSWTVHGARLAVAAPWLVLALLSSRPEAAVAYRTPAGATVLLVGLVCSVVAYAAMVRLGRLPDDPRVLR</sequence>
<dbReference type="PANTHER" id="PTHR35007:SF3">
    <property type="entry name" value="POSSIBLE CONSERVED ALANINE RICH MEMBRANE PROTEIN"/>
    <property type="match status" value="1"/>
</dbReference>
<feature type="transmembrane region" description="Helical" evidence="6">
    <location>
        <begin position="61"/>
        <end position="94"/>
    </location>
</feature>
<proteinExistence type="predicted"/>
<keyword evidence="9" id="KW-1185">Reference proteome</keyword>
<dbReference type="PANTHER" id="PTHR35007">
    <property type="entry name" value="INTEGRAL MEMBRANE PROTEIN-RELATED"/>
    <property type="match status" value="1"/>
</dbReference>
<keyword evidence="2" id="KW-1003">Cell membrane</keyword>
<gene>
    <name evidence="8" type="ORF">SAMN05421867_10189</name>
</gene>
<evidence type="ECO:0000256" key="2">
    <source>
        <dbReference type="ARBA" id="ARBA00022475"/>
    </source>
</evidence>
<reference evidence="8 9" key="1">
    <citation type="submission" date="2016-10" db="EMBL/GenBank/DDBJ databases">
        <authorList>
            <person name="de Groot N.N."/>
        </authorList>
    </citation>
    <scope>NUCLEOTIDE SEQUENCE [LARGE SCALE GENOMIC DNA]</scope>
    <source>
        <strain evidence="8 9">CGMCC 4.6945</strain>
    </source>
</reference>
<evidence type="ECO:0000256" key="6">
    <source>
        <dbReference type="SAM" id="Phobius"/>
    </source>
</evidence>
<feature type="transmembrane region" description="Helical" evidence="6">
    <location>
        <begin position="252"/>
        <end position="272"/>
    </location>
</feature>
<feature type="transmembrane region" description="Helical" evidence="6">
    <location>
        <begin position="219"/>
        <end position="240"/>
    </location>
</feature>